<evidence type="ECO:0008006" key="9">
    <source>
        <dbReference type="Google" id="ProtNLM"/>
    </source>
</evidence>
<dbReference type="AlphaFoldDB" id="A0A0L0F456"/>
<dbReference type="EMBL" id="KQ248893">
    <property type="protein sequence ID" value="KNC71389.1"/>
    <property type="molecule type" value="Genomic_DNA"/>
</dbReference>
<dbReference type="GO" id="GO:0005524">
    <property type="term" value="F:ATP binding"/>
    <property type="evidence" value="ECO:0007669"/>
    <property type="project" value="UniProtKB-KW"/>
</dbReference>
<sequence>MRHARTAINICLLPSGNPCSNVERSIFSMLASCPYSPHHAPHNRRRIRAGDLTYPPDLDPPLTDECMNFIHALLNPDTDQRLGMSKPWAGPGINEVFEHPFLRGVDWEALKQRKIEPPYVCHPGEGSDDDKGMNAFDTLAFQVSKGRLPKIGINKGDRAKGIDGVGSGNENSRSSGGWNSKQLGKTLSRNSGHCGTPGSTCGSQVTAVGGDSVVTRIGEVVGGEEGSEGTGKGPSSRLQVQDSKAKTKLQVQDSMGKDREKDREGSRSENSEQKSM</sequence>
<feature type="non-terminal residue" evidence="7">
    <location>
        <position position="276"/>
    </location>
</feature>
<dbReference type="PANTHER" id="PTHR24353">
    <property type="entry name" value="CYCLIC NUCLEOTIDE-DEPENDENT PROTEIN KINASE"/>
    <property type="match status" value="1"/>
</dbReference>
<dbReference type="GeneID" id="25916571"/>
<evidence type="ECO:0000256" key="6">
    <source>
        <dbReference type="SAM" id="MobiDB-lite"/>
    </source>
</evidence>
<keyword evidence="2" id="KW-0808">Transferase</keyword>
<proteinExistence type="predicted"/>
<accession>A0A0L0F456</accession>
<feature type="compositionally biased region" description="Low complexity" evidence="6">
    <location>
        <begin position="168"/>
        <end position="180"/>
    </location>
</feature>
<dbReference type="Gene3D" id="1.10.510.10">
    <property type="entry name" value="Transferase(Phosphotransferase) domain 1"/>
    <property type="match status" value="1"/>
</dbReference>
<dbReference type="RefSeq" id="XP_014145291.1">
    <property type="nucleotide sequence ID" value="XM_014289816.1"/>
</dbReference>
<dbReference type="GO" id="GO:0004691">
    <property type="term" value="F:cAMP-dependent protein kinase activity"/>
    <property type="evidence" value="ECO:0007669"/>
    <property type="project" value="TreeGrafter"/>
</dbReference>
<dbReference type="PANTHER" id="PTHR24353:SF37">
    <property type="entry name" value="CAMP-DEPENDENT PROTEIN KINASE CATALYTIC SUBUNIT PRKX"/>
    <property type="match status" value="1"/>
</dbReference>
<evidence type="ECO:0000256" key="5">
    <source>
        <dbReference type="ARBA" id="ARBA00022840"/>
    </source>
</evidence>
<dbReference type="InterPro" id="IPR011009">
    <property type="entry name" value="Kinase-like_dom_sf"/>
</dbReference>
<feature type="compositionally biased region" description="Polar residues" evidence="6">
    <location>
        <begin position="181"/>
        <end position="203"/>
    </location>
</feature>
<keyword evidence="4" id="KW-0418">Kinase</keyword>
<dbReference type="STRING" id="667725.A0A0L0F456"/>
<dbReference type="OrthoDB" id="354826at2759"/>
<dbReference type="GO" id="GO:0005952">
    <property type="term" value="C:cAMP-dependent protein kinase complex"/>
    <property type="evidence" value="ECO:0007669"/>
    <property type="project" value="TreeGrafter"/>
</dbReference>
<evidence type="ECO:0000256" key="1">
    <source>
        <dbReference type="ARBA" id="ARBA00022527"/>
    </source>
</evidence>
<feature type="region of interest" description="Disordered" evidence="6">
    <location>
        <begin position="219"/>
        <end position="276"/>
    </location>
</feature>
<organism evidence="7 8">
    <name type="scientific">Sphaeroforma arctica JP610</name>
    <dbReference type="NCBI Taxonomy" id="667725"/>
    <lineage>
        <taxon>Eukaryota</taxon>
        <taxon>Ichthyosporea</taxon>
        <taxon>Ichthyophonida</taxon>
        <taxon>Sphaeroforma</taxon>
    </lineage>
</organism>
<reference evidence="7 8" key="1">
    <citation type="submission" date="2011-02" db="EMBL/GenBank/DDBJ databases">
        <title>The Genome Sequence of Sphaeroforma arctica JP610.</title>
        <authorList>
            <consortium name="The Broad Institute Genome Sequencing Platform"/>
            <person name="Russ C."/>
            <person name="Cuomo C."/>
            <person name="Young S.K."/>
            <person name="Zeng Q."/>
            <person name="Gargeya S."/>
            <person name="Alvarado L."/>
            <person name="Berlin A."/>
            <person name="Chapman S.B."/>
            <person name="Chen Z."/>
            <person name="Freedman E."/>
            <person name="Gellesch M."/>
            <person name="Goldberg J."/>
            <person name="Griggs A."/>
            <person name="Gujja S."/>
            <person name="Heilman E."/>
            <person name="Heiman D."/>
            <person name="Howarth C."/>
            <person name="Mehta T."/>
            <person name="Neiman D."/>
            <person name="Pearson M."/>
            <person name="Roberts A."/>
            <person name="Saif S."/>
            <person name="Shea T."/>
            <person name="Shenoy N."/>
            <person name="Sisk P."/>
            <person name="Stolte C."/>
            <person name="Sykes S."/>
            <person name="White J."/>
            <person name="Yandava C."/>
            <person name="Burger G."/>
            <person name="Gray M.W."/>
            <person name="Holland P.W.H."/>
            <person name="King N."/>
            <person name="Lang F.B.F."/>
            <person name="Roger A.J."/>
            <person name="Ruiz-Trillo I."/>
            <person name="Haas B."/>
            <person name="Nusbaum C."/>
            <person name="Birren B."/>
        </authorList>
    </citation>
    <scope>NUCLEOTIDE SEQUENCE [LARGE SCALE GENOMIC DNA]</scope>
    <source>
        <strain evidence="7 8">JP610</strain>
    </source>
</reference>
<name>A0A0L0F456_9EUKA</name>
<dbReference type="SUPFAM" id="SSF56112">
    <property type="entry name" value="Protein kinase-like (PK-like)"/>
    <property type="match status" value="1"/>
</dbReference>
<evidence type="ECO:0000256" key="3">
    <source>
        <dbReference type="ARBA" id="ARBA00022741"/>
    </source>
</evidence>
<protein>
    <recommendedName>
        <fullName evidence="9">AGC-kinase C-terminal domain-containing protein</fullName>
    </recommendedName>
</protein>
<keyword evidence="8" id="KW-1185">Reference proteome</keyword>
<feature type="compositionally biased region" description="Basic and acidic residues" evidence="6">
    <location>
        <begin position="255"/>
        <end position="276"/>
    </location>
</feature>
<keyword evidence="5" id="KW-0067">ATP-binding</keyword>
<keyword evidence="1" id="KW-0723">Serine/threonine-protein kinase</keyword>
<evidence type="ECO:0000313" key="8">
    <source>
        <dbReference type="Proteomes" id="UP000054560"/>
    </source>
</evidence>
<feature type="region of interest" description="Disordered" evidence="6">
    <location>
        <begin position="152"/>
        <end position="203"/>
    </location>
</feature>
<feature type="compositionally biased region" description="Gly residues" evidence="6">
    <location>
        <begin position="220"/>
        <end position="232"/>
    </location>
</feature>
<dbReference type="Proteomes" id="UP000054560">
    <property type="component" value="Unassembled WGS sequence"/>
</dbReference>
<evidence type="ECO:0000256" key="4">
    <source>
        <dbReference type="ARBA" id="ARBA00022777"/>
    </source>
</evidence>
<gene>
    <name evidence="7" type="ORF">SARC_16067</name>
</gene>
<keyword evidence="3" id="KW-0547">Nucleotide-binding</keyword>
<evidence type="ECO:0000256" key="2">
    <source>
        <dbReference type="ARBA" id="ARBA00022679"/>
    </source>
</evidence>
<evidence type="ECO:0000313" key="7">
    <source>
        <dbReference type="EMBL" id="KNC71389.1"/>
    </source>
</evidence>